<reference evidence="2 3" key="1">
    <citation type="submission" date="2016-10" db="EMBL/GenBank/DDBJ databases">
        <authorList>
            <person name="Varghese N."/>
            <person name="Submissions S."/>
        </authorList>
    </citation>
    <scope>NUCLEOTIDE SEQUENCE [LARGE SCALE GENOMIC DNA]</scope>
    <source>
        <strain evidence="2 3">DSM 18839</strain>
    </source>
</reference>
<comment type="caution">
    <text evidence="2">The sequence shown here is derived from an EMBL/GenBank/DDBJ whole genome shotgun (WGS) entry which is preliminary data.</text>
</comment>
<proteinExistence type="predicted"/>
<dbReference type="InterPro" id="IPR003772">
    <property type="entry name" value="YceD"/>
</dbReference>
<dbReference type="RefSeq" id="WP_051244816.1">
    <property type="nucleotide sequence ID" value="NZ_FNBW01000001.1"/>
</dbReference>
<sequence>MTEQTPPETPTQSPLMEPIPVTRIGQAAKTITLEAGPEARAALARRFGLIELTAFTARATLRRRTDTGWIELKGALKAGVVQECVVTLEPVAAEVEGEIDELFDDSREIDGYEVELDPVAEDPEPLEGDVLDVGEVIAQVLSLSIDPYPRAPGVPPVDRTDGGAGDDAEAEAEGAASPFAALAMLKDSNVKKR</sequence>
<evidence type="ECO:0000313" key="2">
    <source>
        <dbReference type="EMBL" id="SDF10727.1"/>
    </source>
</evidence>
<dbReference type="AlphaFoldDB" id="A0A8G2EWS4"/>
<evidence type="ECO:0000256" key="1">
    <source>
        <dbReference type="SAM" id="MobiDB-lite"/>
    </source>
</evidence>
<keyword evidence="3" id="KW-1185">Reference proteome</keyword>
<evidence type="ECO:0000313" key="3">
    <source>
        <dbReference type="Proteomes" id="UP000198615"/>
    </source>
</evidence>
<feature type="region of interest" description="Disordered" evidence="1">
    <location>
        <begin position="149"/>
        <end position="178"/>
    </location>
</feature>
<name>A0A8G2EWS4_9PROT</name>
<gene>
    <name evidence="2" type="ORF">SAMN05660686_00282</name>
</gene>
<dbReference type="EMBL" id="FNBW01000001">
    <property type="protein sequence ID" value="SDF10727.1"/>
    <property type="molecule type" value="Genomic_DNA"/>
</dbReference>
<dbReference type="Proteomes" id="UP000198615">
    <property type="component" value="Unassembled WGS sequence"/>
</dbReference>
<organism evidence="2 3">
    <name type="scientific">Thalassobaculum litoreum DSM 18839</name>
    <dbReference type="NCBI Taxonomy" id="1123362"/>
    <lineage>
        <taxon>Bacteria</taxon>
        <taxon>Pseudomonadati</taxon>
        <taxon>Pseudomonadota</taxon>
        <taxon>Alphaproteobacteria</taxon>
        <taxon>Rhodospirillales</taxon>
        <taxon>Thalassobaculaceae</taxon>
        <taxon>Thalassobaculum</taxon>
    </lineage>
</organism>
<dbReference type="OrthoDB" id="8443793at2"/>
<protein>
    <submittedName>
        <fullName evidence="2">Uncharacterized metal-binding protein YceD, DUF177 family</fullName>
    </submittedName>
</protein>
<accession>A0A8G2EWS4</accession>
<dbReference type="Pfam" id="PF02620">
    <property type="entry name" value="YceD"/>
    <property type="match status" value="1"/>
</dbReference>